<evidence type="ECO:0000256" key="4">
    <source>
        <dbReference type="SAM" id="Phobius"/>
    </source>
</evidence>
<keyword evidence="6" id="KW-1185">Reference proteome</keyword>
<comment type="subcellular location">
    <subcellularLocation>
        <location evidence="1">Cell membrane</location>
        <topology evidence="1">Multi-pass membrane protein</topology>
    </subcellularLocation>
</comment>
<feature type="transmembrane region" description="Helical" evidence="4">
    <location>
        <begin position="12"/>
        <end position="31"/>
    </location>
</feature>
<gene>
    <name evidence="5" type="primary">yhjE_2</name>
    <name evidence="5" type="ORF">PCA20602_04383</name>
</gene>
<keyword evidence="4" id="KW-0472">Membrane</keyword>
<keyword evidence="3" id="KW-1003">Cell membrane</keyword>
<proteinExistence type="predicted"/>
<accession>A0ABY6WA49</accession>
<sequence>MIADRISVQRAQIIFTVLYLVCVPVPLIALIKDGSAVSVFAGVILSYVGHGLYYATLSGFFTTLYPVELRFTGISFGYQLSGALVSGIVPLGAVALVSAYSPSILPIQLFYSALILVSLVAVWYGPRVARRELRNRQLPEVSSVPVMDAVKGR</sequence>
<evidence type="ECO:0000256" key="3">
    <source>
        <dbReference type="ARBA" id="ARBA00022475"/>
    </source>
</evidence>
<evidence type="ECO:0000313" key="6">
    <source>
        <dbReference type="Proteomes" id="UP000366065"/>
    </source>
</evidence>
<dbReference type="Proteomes" id="UP000366065">
    <property type="component" value="Unassembled WGS sequence"/>
</dbReference>
<feature type="transmembrane region" description="Helical" evidence="4">
    <location>
        <begin position="107"/>
        <end position="126"/>
    </location>
</feature>
<keyword evidence="2" id="KW-0813">Transport</keyword>
<reference evidence="5 6" key="1">
    <citation type="submission" date="2019-08" db="EMBL/GenBank/DDBJ databases">
        <authorList>
            <person name="Peeters C."/>
        </authorList>
    </citation>
    <scope>NUCLEOTIDE SEQUENCE [LARGE SCALE GENOMIC DNA]</scope>
    <source>
        <strain evidence="5 6">LMG 20602</strain>
    </source>
</reference>
<dbReference type="InterPro" id="IPR036259">
    <property type="entry name" value="MFS_trans_sf"/>
</dbReference>
<keyword evidence="4" id="KW-1133">Transmembrane helix</keyword>
<keyword evidence="4" id="KW-0812">Transmembrane</keyword>
<protein>
    <submittedName>
        <fullName evidence="5">Inner membrane metabolite transport protein YhjE</fullName>
    </submittedName>
</protein>
<dbReference type="PANTHER" id="PTHR43045:SF1">
    <property type="entry name" value="SHIKIMATE TRANSPORTER"/>
    <property type="match status" value="1"/>
</dbReference>
<evidence type="ECO:0000313" key="5">
    <source>
        <dbReference type="EMBL" id="VVE45281.1"/>
    </source>
</evidence>
<feature type="transmembrane region" description="Helical" evidence="4">
    <location>
        <begin position="37"/>
        <end position="64"/>
    </location>
</feature>
<dbReference type="PANTHER" id="PTHR43045">
    <property type="entry name" value="SHIKIMATE TRANSPORTER"/>
    <property type="match status" value="1"/>
</dbReference>
<comment type="caution">
    <text evidence="5">The sequence shown here is derived from an EMBL/GenBank/DDBJ whole genome shotgun (WGS) entry which is preliminary data.</text>
</comment>
<organism evidence="5 6">
    <name type="scientific">Pandoraea capi</name>
    <dbReference type="NCBI Taxonomy" id="2508286"/>
    <lineage>
        <taxon>Bacteria</taxon>
        <taxon>Pseudomonadati</taxon>
        <taxon>Pseudomonadota</taxon>
        <taxon>Betaproteobacteria</taxon>
        <taxon>Burkholderiales</taxon>
        <taxon>Burkholderiaceae</taxon>
        <taxon>Pandoraea</taxon>
    </lineage>
</organism>
<dbReference type="SUPFAM" id="SSF103473">
    <property type="entry name" value="MFS general substrate transporter"/>
    <property type="match status" value="1"/>
</dbReference>
<evidence type="ECO:0000256" key="2">
    <source>
        <dbReference type="ARBA" id="ARBA00022448"/>
    </source>
</evidence>
<evidence type="ECO:0000256" key="1">
    <source>
        <dbReference type="ARBA" id="ARBA00004651"/>
    </source>
</evidence>
<feature type="transmembrane region" description="Helical" evidence="4">
    <location>
        <begin position="76"/>
        <end position="101"/>
    </location>
</feature>
<name>A0ABY6WA49_9BURK</name>
<dbReference type="EMBL" id="CABPRV010000012">
    <property type="protein sequence ID" value="VVE45281.1"/>
    <property type="molecule type" value="Genomic_DNA"/>
</dbReference>